<feature type="domain" description="IPT/TIG" evidence="2">
    <location>
        <begin position="504"/>
        <end position="599"/>
    </location>
</feature>
<reference evidence="3 4" key="1">
    <citation type="submission" date="2019-06" db="EMBL/GenBank/DDBJ databases">
        <title>A novel bacterium of genus Pontibacter, isolated from marine sediment.</title>
        <authorList>
            <person name="Huang H."/>
            <person name="Mo K."/>
            <person name="Hu Y."/>
        </authorList>
    </citation>
    <scope>NUCLEOTIDE SEQUENCE [LARGE SCALE GENOMIC DNA]</scope>
    <source>
        <strain evidence="3 4">HB172049</strain>
    </source>
</reference>
<name>A0A501WIV2_9BACT</name>
<feature type="domain" description="IPT/TIG" evidence="2">
    <location>
        <begin position="1510"/>
        <end position="1608"/>
    </location>
</feature>
<evidence type="ECO:0000256" key="1">
    <source>
        <dbReference type="ARBA" id="ARBA00022729"/>
    </source>
</evidence>
<evidence type="ECO:0000313" key="4">
    <source>
        <dbReference type="Proteomes" id="UP000316727"/>
    </source>
</evidence>
<comment type="caution">
    <text evidence="3">The sequence shown here is derived from an EMBL/GenBank/DDBJ whole genome shotgun (WGS) entry which is preliminary data.</text>
</comment>
<dbReference type="CDD" id="cd00102">
    <property type="entry name" value="IPT"/>
    <property type="match status" value="3"/>
</dbReference>
<dbReference type="SMART" id="SM00429">
    <property type="entry name" value="IPT"/>
    <property type="match status" value="13"/>
</dbReference>
<dbReference type="InterPro" id="IPR014756">
    <property type="entry name" value="Ig_E-set"/>
</dbReference>
<protein>
    <submittedName>
        <fullName evidence="3">T9SS type A sorting domain-containing protein</fullName>
    </submittedName>
</protein>
<dbReference type="InterPro" id="IPR002909">
    <property type="entry name" value="IPT_dom"/>
</dbReference>
<accession>A0A501WIV2</accession>
<feature type="domain" description="IPT/TIG" evidence="2">
    <location>
        <begin position="413"/>
        <end position="502"/>
    </location>
</feature>
<dbReference type="PANTHER" id="PTHR46769:SF2">
    <property type="entry name" value="FIBROCYSTIN-L ISOFORM 2 PRECURSOR-RELATED"/>
    <property type="match status" value="1"/>
</dbReference>
<dbReference type="InterPro" id="IPR052387">
    <property type="entry name" value="Fibrocystin"/>
</dbReference>
<proteinExistence type="predicted"/>
<feature type="domain" description="IPT/TIG" evidence="2">
    <location>
        <begin position="1131"/>
        <end position="1230"/>
    </location>
</feature>
<dbReference type="Proteomes" id="UP000316727">
    <property type="component" value="Unassembled WGS sequence"/>
</dbReference>
<dbReference type="InterPro" id="IPR026444">
    <property type="entry name" value="Secre_tail"/>
</dbReference>
<feature type="domain" description="IPT/TIG" evidence="2">
    <location>
        <begin position="868"/>
        <end position="948"/>
    </location>
</feature>
<sequence>MAQLYAPPFTRFLRSLLLQCVFLLGIVSLSFAQTTKTYDGPWRNNTAADVTTSGLSIDGADLETDGSGGSAQLRTTTAFVNIKLRNADGTLATGFKVSYSAELSTTRGGNATMQVQYSTDNGATYTSGNSNALTLEVIRDSVYLPGNATDVKFSLSSVTNAYAFLDAIEVTQAPEISGFTPDQGVPGTPVTITGNIFNGVSEVYFGDVLQNTFTVNTAGTEITTTVPTGASTGFIKLVTPYGDEATSATEFVVPAPVISGFMPAAGGAGDVITITGQYFTGATSVAFNGVAATPTSVTDTEITVAVPAAATDGKLTVVTPAGSDESETSFDVLAPTITAFLPSEGGPVGTSVTLQGNYLASVTKVYFNGVEAQFTITDNNIATTVPLGAGTGYITVKAPAGNGQSDIMFNVPAPTITGIAPTAAGPNMTLTITGTNLSGVTQVVFLGDSEGATDDRTVAVTAIPATDDQLTVAVPADASTGKIQVVAPEGKEDTSDEVFTFVPAPVITSVTNTQDALEVADARTYGIVGDEITITGENFGTATEVVFGGVTLTAAATEFTVSPEGTAITFNIPTGATTGAVTVKTQGGTATWNGPFEVVQAPVYTSMDPTEGPLGRQITITGENLKYVSEVVFPGADGAEVPATVFSASSDTELLVTVPDGAVTGPLQITNPAGSVTTTDSYTVILIPVIESFDPVLGVAANTVTITGYNFTGTTAVTFGDSAPITTAYDADTNPGGFNVVSDAELTVQVPIDATTGVITITNAEGSGSSEENFTIIQTPTITDIDPVKGKVGDQVVITGTEFIGEGIVVTFLGTGTGDEVVAATFDMNSPTQITATVPTGAVTGPLMVTNAAGTSEPSTESYEVVTVPEITSFSPTQGKVGDEVVLTGWFLNQVEGVQFNGTAAEFTLNPDNTITAIVPVGATTGKLSLVEGNETVFTTEADFTVFPAPIITSFDPTEGVANTLVTITGENFQGLSKVTFLGTEAEGDEYDANLTAVDLATVSTEFMVPVPTEAVTGKIQVTAAGGTATSEADFVVPAPTDITFEPTTSYANQQVTIRGRYLENASEITFNGRPVANIGIVIDELEDGTGNFTGYQTVTVKAPFDAGTGPIVVTTPAGKGTSEDNYTVIEPNIISLTSEEGTAKGYAGSTVLTITGQNLSSYYNGTTSSVELKAPTVTFHGNEGSVATATPAEGSYSDTEVTVVIPSTARTGTMTVASGSGISNPVAIEILKPTISSVNPTAVYAGEWVDVTGTNYIEPITVNYGGIDIPLNDVDIVSETSLAFIAPVVDVTTSNALTITTQSGSTDSYALTVYKPLVSNLNKNRVYAGVNTVTISGTRLDEYYQQTRSGGEVRRTAPSVTFASTNGNRINGTISSATYSTTEEGTDIVTVNVPAGAVTGNVRVSSLSGTGESTQTLTIIGAPTITGFSVSGGVVGTTFTITGTNFDEATAVAFTGSASTIPATYTVLSPTEIQVTVPNDALAGQIAVTTPYNGGTTVTSNESFRVVYAPVYSSFSPASGPKGTEVTISGENLWDVDGALEVYFKGHGGATIPAADADKIDLAATVTSYDEVGGTWVKVTVPDDAISGTVTLTNAANTTEAGAFEVTSPVIVRFEDADNVEITSSNPARIKETVFAKGYQLQDIGVAKVGSITASFLESDVNTLEMLVPRSATTNTVSITAAEANEVSSELLYIQQPIITVTPNSLSFKAKAGENSAAQSYTVSAQYLPVGENLNIAVASKTDYYYITMDSTDTTTWAKTVTALTTDGNGTVAETIVYVRAQPAEDVATNLSGTITNSSYSVYRSTVALNSIITPLPVELMSFDAALQKRNVVLRWVTASEENNSHFEVEMSTDPKQGFEKIGVVESKVTNSVLRTDYTFTHKLGNASGTIYFRLKQVDLDGTTDYSKVIAINVKALELVQKLLVAPNPINFNSKVYITAEVSGKATLTLHSITGQRVYRASLELEEGENEVQLPVYDKITKGMYVLTVELNGQTSQVKVIKE</sequence>
<keyword evidence="4" id="KW-1185">Reference proteome</keyword>
<gene>
    <name evidence="3" type="ORF">FJM65_05690</name>
</gene>
<dbReference type="OrthoDB" id="1110382at2"/>
<dbReference type="InterPro" id="IPR013783">
    <property type="entry name" value="Ig-like_fold"/>
</dbReference>
<evidence type="ECO:0000259" key="2">
    <source>
        <dbReference type="SMART" id="SM00429"/>
    </source>
</evidence>
<dbReference type="NCBIfam" id="TIGR04183">
    <property type="entry name" value="Por_Secre_tail"/>
    <property type="match status" value="1"/>
</dbReference>
<dbReference type="EMBL" id="VFRQ01000002">
    <property type="protein sequence ID" value="TPE45516.1"/>
    <property type="molecule type" value="Genomic_DNA"/>
</dbReference>
<dbReference type="PANTHER" id="PTHR46769">
    <property type="entry name" value="POLYCYSTIC KIDNEY AND HEPATIC DISEASE 1 (AUTOSOMAL RECESSIVE)-LIKE 1"/>
    <property type="match status" value="1"/>
</dbReference>
<feature type="domain" description="IPT/TIG" evidence="2">
    <location>
        <begin position="1423"/>
        <end position="1508"/>
    </location>
</feature>
<organism evidence="3 4">
    <name type="scientific">Pontibacter mangrovi</name>
    <dbReference type="NCBI Taxonomy" id="2589816"/>
    <lineage>
        <taxon>Bacteria</taxon>
        <taxon>Pseudomonadati</taxon>
        <taxon>Bacteroidota</taxon>
        <taxon>Cytophagia</taxon>
        <taxon>Cytophagales</taxon>
        <taxon>Hymenobacteraceae</taxon>
        <taxon>Pontibacter</taxon>
    </lineage>
</organism>
<feature type="domain" description="IPT/TIG" evidence="2">
    <location>
        <begin position="949"/>
        <end position="1036"/>
    </location>
</feature>
<keyword evidence="1" id="KW-0732">Signal</keyword>
<evidence type="ECO:0000313" key="3">
    <source>
        <dbReference type="EMBL" id="TPE45516.1"/>
    </source>
</evidence>
<feature type="domain" description="IPT/TIG" evidence="2">
    <location>
        <begin position="255"/>
        <end position="333"/>
    </location>
</feature>
<dbReference type="RefSeq" id="WP_140620313.1">
    <property type="nucleotide sequence ID" value="NZ_VFRQ01000002.1"/>
</dbReference>
<feature type="domain" description="IPT/TIG" evidence="2">
    <location>
        <begin position="687"/>
        <end position="777"/>
    </location>
</feature>
<dbReference type="Gene3D" id="2.60.40.10">
    <property type="entry name" value="Immunoglobulins"/>
    <property type="match status" value="15"/>
</dbReference>
<dbReference type="Pfam" id="PF01833">
    <property type="entry name" value="TIG"/>
    <property type="match status" value="7"/>
</dbReference>
<feature type="domain" description="IPT/TIG" evidence="2">
    <location>
        <begin position="173"/>
        <end position="254"/>
    </location>
</feature>
<dbReference type="SUPFAM" id="SSF81296">
    <property type="entry name" value="E set domains"/>
    <property type="match status" value="13"/>
</dbReference>
<feature type="domain" description="IPT/TIG" evidence="2">
    <location>
        <begin position="779"/>
        <end position="866"/>
    </location>
</feature>
<feature type="domain" description="IPT/TIG" evidence="2">
    <location>
        <begin position="334"/>
        <end position="412"/>
    </location>
</feature>
<feature type="domain" description="IPT/TIG" evidence="2">
    <location>
        <begin position="601"/>
        <end position="685"/>
    </location>
</feature>